<dbReference type="AlphaFoldDB" id="A0AAE0EYI5"/>
<comment type="caution">
    <text evidence="4">The sequence shown here is derived from an EMBL/GenBank/DDBJ whole genome shotgun (WGS) entry which is preliminary data.</text>
</comment>
<evidence type="ECO:0000256" key="2">
    <source>
        <dbReference type="RuleBase" id="RU004241"/>
    </source>
</evidence>
<dbReference type="GO" id="GO:0000302">
    <property type="term" value="P:response to reactive oxygen species"/>
    <property type="evidence" value="ECO:0007669"/>
    <property type="project" value="TreeGrafter"/>
</dbReference>
<reference evidence="4 5" key="1">
    <citation type="journal article" date="2015" name="Genome Biol. Evol.">
        <title>Comparative Genomics of a Bacterivorous Green Alga Reveals Evolutionary Causalities and Consequences of Phago-Mixotrophic Mode of Nutrition.</title>
        <authorList>
            <person name="Burns J.A."/>
            <person name="Paasch A."/>
            <person name="Narechania A."/>
            <person name="Kim E."/>
        </authorList>
    </citation>
    <scope>NUCLEOTIDE SEQUENCE [LARGE SCALE GENOMIC DNA]</scope>
    <source>
        <strain evidence="4 5">PLY_AMNH</strain>
    </source>
</reference>
<dbReference type="EMBL" id="LGRX02031285">
    <property type="protein sequence ID" value="KAK3244869.1"/>
    <property type="molecule type" value="Genomic_DNA"/>
</dbReference>
<dbReference type="InterPro" id="IPR010255">
    <property type="entry name" value="Haem_peroxidase_sf"/>
</dbReference>
<evidence type="ECO:0000313" key="4">
    <source>
        <dbReference type="EMBL" id="KAK3244869.1"/>
    </source>
</evidence>
<accession>A0AAE0EYI5</accession>
<protein>
    <recommendedName>
        <fullName evidence="3">Plant heme peroxidase family profile domain-containing protein</fullName>
    </recommendedName>
</protein>
<dbReference type="GO" id="GO:0034599">
    <property type="term" value="P:cellular response to oxidative stress"/>
    <property type="evidence" value="ECO:0007669"/>
    <property type="project" value="InterPro"/>
</dbReference>
<dbReference type="SUPFAM" id="SSF48113">
    <property type="entry name" value="Heme-dependent peroxidases"/>
    <property type="match status" value="1"/>
</dbReference>
<keyword evidence="5" id="KW-1185">Reference proteome</keyword>
<dbReference type="PANTHER" id="PTHR31356:SF34">
    <property type="entry name" value="THYLAKOID LUMENAL 29 KDA PROTEIN, CHLOROPLASTIC"/>
    <property type="match status" value="1"/>
</dbReference>
<dbReference type="Gene3D" id="1.10.520.10">
    <property type="match status" value="1"/>
</dbReference>
<feature type="domain" description="Plant heme peroxidase family profile" evidence="3">
    <location>
        <begin position="136"/>
        <end position="300"/>
    </location>
</feature>
<evidence type="ECO:0000259" key="3">
    <source>
        <dbReference type="Pfam" id="PF00141"/>
    </source>
</evidence>
<evidence type="ECO:0000256" key="1">
    <source>
        <dbReference type="ARBA" id="ARBA00023002"/>
    </source>
</evidence>
<dbReference type="GO" id="GO:0020037">
    <property type="term" value="F:heme binding"/>
    <property type="evidence" value="ECO:0007669"/>
    <property type="project" value="InterPro"/>
</dbReference>
<gene>
    <name evidence="4" type="ORF">CYMTET_45539</name>
</gene>
<sequence length="371" mass="40633">MMQLTVGRPCGIAAESVSADEIHSVSRFATVSSTPAKRCHSKRAKMTVAARSQGESSVREVSEVTCDRRGAMRASAAWLVGLGALGFDEKAEALQTTSTPRDFLTDYEKYKDSPGSTIGPSQMGRMRGEFRDLCRSKLMAAVPKMPGAYPGLLKLAFLDATSMDMWQNTRTYISPTGGSNGSVIFEKERAELQGMGPLIDALATVKSDIDAEWAKHAKDQGSPRAPVPISWADLITMAAVVATIKHWDEEDQTPFPVRQGRVDATEADPKGRTLAFDAEISEVKAWFKKRNIKLNHMVPLWMELADSKDGLMADADCSDLMATYEASPAQYKADFIFGFTQLTSLGSEYDAYAYFYDESPIKGKVVGNYRG</sequence>
<evidence type="ECO:0000313" key="5">
    <source>
        <dbReference type="Proteomes" id="UP001190700"/>
    </source>
</evidence>
<proteinExistence type="inferred from homology"/>
<dbReference type="InterPro" id="IPR044831">
    <property type="entry name" value="Ccp1-like"/>
</dbReference>
<dbReference type="GO" id="GO:0042744">
    <property type="term" value="P:hydrogen peroxide catabolic process"/>
    <property type="evidence" value="ECO:0007669"/>
    <property type="project" value="TreeGrafter"/>
</dbReference>
<dbReference type="Pfam" id="PF00141">
    <property type="entry name" value="peroxidase"/>
    <property type="match status" value="1"/>
</dbReference>
<organism evidence="4 5">
    <name type="scientific">Cymbomonas tetramitiformis</name>
    <dbReference type="NCBI Taxonomy" id="36881"/>
    <lineage>
        <taxon>Eukaryota</taxon>
        <taxon>Viridiplantae</taxon>
        <taxon>Chlorophyta</taxon>
        <taxon>Pyramimonadophyceae</taxon>
        <taxon>Pyramimonadales</taxon>
        <taxon>Pyramimonadaceae</taxon>
        <taxon>Cymbomonas</taxon>
    </lineage>
</organism>
<keyword evidence="1" id="KW-0560">Oxidoreductase</keyword>
<comment type="similarity">
    <text evidence="2">Belongs to the peroxidase family.</text>
</comment>
<name>A0AAE0EYI5_9CHLO</name>
<dbReference type="PANTHER" id="PTHR31356">
    <property type="entry name" value="THYLAKOID LUMENAL 29 KDA PROTEIN, CHLOROPLASTIC-RELATED"/>
    <property type="match status" value="1"/>
</dbReference>
<dbReference type="Proteomes" id="UP001190700">
    <property type="component" value="Unassembled WGS sequence"/>
</dbReference>
<dbReference type="InterPro" id="IPR002016">
    <property type="entry name" value="Haem_peroxidase"/>
</dbReference>
<dbReference type="GO" id="GO:0004601">
    <property type="term" value="F:peroxidase activity"/>
    <property type="evidence" value="ECO:0007669"/>
    <property type="project" value="InterPro"/>
</dbReference>